<dbReference type="PROSITE" id="PS51118">
    <property type="entry name" value="HTH_HXLR"/>
    <property type="match status" value="1"/>
</dbReference>
<keyword evidence="2" id="KW-0238">DNA-binding</keyword>
<comment type="caution">
    <text evidence="5">The sequence shown here is derived from an EMBL/GenBank/DDBJ whole genome shotgun (WGS) entry which is preliminary data.</text>
</comment>
<evidence type="ECO:0000256" key="1">
    <source>
        <dbReference type="ARBA" id="ARBA00023015"/>
    </source>
</evidence>
<dbReference type="Gene3D" id="1.10.10.10">
    <property type="entry name" value="Winged helix-like DNA-binding domain superfamily/Winged helix DNA-binding domain"/>
    <property type="match status" value="1"/>
</dbReference>
<evidence type="ECO:0000259" key="4">
    <source>
        <dbReference type="PROSITE" id="PS51118"/>
    </source>
</evidence>
<proteinExistence type="predicted"/>
<reference evidence="5" key="1">
    <citation type="submission" date="2013-08" db="EMBL/GenBank/DDBJ databases">
        <authorList>
            <person name="Mendez C."/>
            <person name="Richter M."/>
            <person name="Ferrer M."/>
            <person name="Sanchez J."/>
        </authorList>
    </citation>
    <scope>NUCLEOTIDE SEQUENCE</scope>
</reference>
<evidence type="ECO:0000256" key="2">
    <source>
        <dbReference type="ARBA" id="ARBA00023125"/>
    </source>
</evidence>
<dbReference type="GO" id="GO:0003677">
    <property type="term" value="F:DNA binding"/>
    <property type="evidence" value="ECO:0007669"/>
    <property type="project" value="UniProtKB-KW"/>
</dbReference>
<dbReference type="InterPro" id="IPR002577">
    <property type="entry name" value="HTH_HxlR"/>
</dbReference>
<dbReference type="SUPFAM" id="SSF46785">
    <property type="entry name" value="Winged helix' DNA-binding domain"/>
    <property type="match status" value="1"/>
</dbReference>
<evidence type="ECO:0000313" key="5">
    <source>
        <dbReference type="EMBL" id="EQD36848.1"/>
    </source>
</evidence>
<accession>T0YV03</accession>
<name>T0YV03_9ZZZZ</name>
<reference evidence="5" key="2">
    <citation type="journal article" date="2014" name="ISME J.">
        <title>Microbial stratification in low pH oxic and suboxic macroscopic growths along an acid mine drainage.</title>
        <authorList>
            <person name="Mendez-Garcia C."/>
            <person name="Mesa V."/>
            <person name="Sprenger R.R."/>
            <person name="Richter M."/>
            <person name="Diez M.S."/>
            <person name="Solano J."/>
            <person name="Bargiela R."/>
            <person name="Golyshina O.V."/>
            <person name="Manteca A."/>
            <person name="Ramos J.L."/>
            <person name="Gallego J.R."/>
            <person name="Llorente I."/>
            <person name="Martins Dos Santos V.A."/>
            <person name="Jensen O.N."/>
            <person name="Pelaez A.I."/>
            <person name="Sanchez J."/>
            <person name="Ferrer M."/>
        </authorList>
    </citation>
    <scope>NUCLEOTIDE SEQUENCE</scope>
</reference>
<protein>
    <submittedName>
        <fullName evidence="5">Transcription regulator</fullName>
    </submittedName>
</protein>
<feature type="domain" description="HTH hxlR-type" evidence="4">
    <location>
        <begin position="10"/>
        <end position="105"/>
    </location>
</feature>
<dbReference type="EMBL" id="AUZX01013074">
    <property type="protein sequence ID" value="EQD36848.1"/>
    <property type="molecule type" value="Genomic_DNA"/>
</dbReference>
<dbReference type="AlphaFoldDB" id="T0YV03"/>
<evidence type="ECO:0000256" key="3">
    <source>
        <dbReference type="ARBA" id="ARBA00023163"/>
    </source>
</evidence>
<dbReference type="PANTHER" id="PTHR33204:SF37">
    <property type="entry name" value="HTH-TYPE TRANSCRIPTIONAL REGULATOR YODB"/>
    <property type="match status" value="1"/>
</dbReference>
<dbReference type="Pfam" id="PF01638">
    <property type="entry name" value="HxlR"/>
    <property type="match status" value="1"/>
</dbReference>
<dbReference type="InterPro" id="IPR036390">
    <property type="entry name" value="WH_DNA-bd_sf"/>
</dbReference>
<gene>
    <name evidence="5" type="ORF">B1A_17765</name>
</gene>
<dbReference type="PANTHER" id="PTHR33204">
    <property type="entry name" value="TRANSCRIPTIONAL REGULATOR, MARR FAMILY"/>
    <property type="match status" value="1"/>
</dbReference>
<keyword evidence="1" id="KW-0805">Transcription regulation</keyword>
<sequence>MIEYEGSIICVDPSLNILQLIGKKYTVMIIGVIGNKINKKNFNEILNDIPFSSSTIISRRLKDLQRSGLIIRLNEAEGVGYTLTELGYSVRKALLPLLKLMETRS</sequence>
<organism evidence="5">
    <name type="scientific">mine drainage metagenome</name>
    <dbReference type="NCBI Taxonomy" id="410659"/>
    <lineage>
        <taxon>unclassified sequences</taxon>
        <taxon>metagenomes</taxon>
        <taxon>ecological metagenomes</taxon>
    </lineage>
</organism>
<dbReference type="InterPro" id="IPR036388">
    <property type="entry name" value="WH-like_DNA-bd_sf"/>
</dbReference>
<keyword evidence="3" id="KW-0804">Transcription</keyword>